<name>X1ARU4_9ZZZZ</name>
<protein>
    <submittedName>
        <fullName evidence="1">Uncharacterized protein</fullName>
    </submittedName>
</protein>
<gene>
    <name evidence="1" type="ORF">S01H4_05626</name>
</gene>
<evidence type="ECO:0000313" key="1">
    <source>
        <dbReference type="EMBL" id="GAG72037.1"/>
    </source>
</evidence>
<accession>X1ARU4</accession>
<organism evidence="1">
    <name type="scientific">marine sediment metagenome</name>
    <dbReference type="NCBI Taxonomy" id="412755"/>
    <lineage>
        <taxon>unclassified sequences</taxon>
        <taxon>metagenomes</taxon>
        <taxon>ecological metagenomes</taxon>
    </lineage>
</organism>
<reference evidence="1" key="1">
    <citation type="journal article" date="2014" name="Front. Microbiol.">
        <title>High frequency of phylogenetically diverse reductive dehalogenase-homologous genes in deep subseafloor sedimentary metagenomes.</title>
        <authorList>
            <person name="Kawai M."/>
            <person name="Futagami T."/>
            <person name="Toyoda A."/>
            <person name="Takaki Y."/>
            <person name="Nishi S."/>
            <person name="Hori S."/>
            <person name="Arai W."/>
            <person name="Tsubouchi T."/>
            <person name="Morono Y."/>
            <person name="Uchiyama I."/>
            <person name="Ito T."/>
            <person name="Fujiyama A."/>
            <person name="Inagaki F."/>
            <person name="Takami H."/>
        </authorList>
    </citation>
    <scope>NUCLEOTIDE SEQUENCE</scope>
    <source>
        <strain evidence="1">Expedition CK06-06</strain>
    </source>
</reference>
<dbReference type="AlphaFoldDB" id="X1ARU4"/>
<dbReference type="EMBL" id="BART01001650">
    <property type="protein sequence ID" value="GAG72037.1"/>
    <property type="molecule type" value="Genomic_DNA"/>
</dbReference>
<proteinExistence type="predicted"/>
<sequence length="45" mass="5568">MLDYKEKHTIPVEFCKNRTKENIERMENKTMKDNEIKELLKELKK</sequence>
<comment type="caution">
    <text evidence="1">The sequence shown here is derived from an EMBL/GenBank/DDBJ whole genome shotgun (WGS) entry which is preliminary data.</text>
</comment>